<evidence type="ECO:0000313" key="2">
    <source>
        <dbReference type="EMBL" id="ORV26744.1"/>
    </source>
</evidence>
<evidence type="ECO:0000313" key="1">
    <source>
        <dbReference type="EMBL" id="CQD02078.1"/>
    </source>
</evidence>
<keyword evidence="4" id="KW-1185">Reference proteome</keyword>
<dbReference type="EMBL" id="LQOP01000015">
    <property type="protein sequence ID" value="ORV26744.1"/>
    <property type="molecule type" value="Genomic_DNA"/>
</dbReference>
<evidence type="ECO:0000313" key="4">
    <source>
        <dbReference type="Proteomes" id="UP000193811"/>
    </source>
</evidence>
<reference evidence="1 3" key="1">
    <citation type="submission" date="2015-03" db="EMBL/GenBank/DDBJ databases">
        <authorList>
            <person name="Murphy D."/>
        </authorList>
    </citation>
    <scope>NUCLEOTIDE SEQUENCE [LARGE SCALE GENOMIC DNA]</scope>
    <source>
        <strain evidence="1 3">D16</strain>
    </source>
</reference>
<reference evidence="2 4" key="2">
    <citation type="submission" date="2016-01" db="EMBL/GenBank/DDBJ databases">
        <title>The new phylogeny of the genus Mycobacterium.</title>
        <authorList>
            <person name="Tarcisio F."/>
            <person name="Conor M."/>
            <person name="Antonella G."/>
            <person name="Elisabetta G."/>
            <person name="Giulia F.S."/>
            <person name="Sara T."/>
            <person name="Anna F."/>
            <person name="Clotilde B."/>
            <person name="Roberto B."/>
            <person name="Veronica D.S."/>
            <person name="Fabio R."/>
            <person name="Monica P."/>
            <person name="Olivier J."/>
            <person name="Enrico T."/>
            <person name="Nicola S."/>
        </authorList>
    </citation>
    <scope>NUCLEOTIDE SEQUENCE [LARGE SCALE GENOMIC DNA]</scope>
    <source>
        <strain evidence="2 4">CCUG 50187</strain>
    </source>
</reference>
<dbReference type="Proteomes" id="UP000182227">
    <property type="component" value="Unassembled WGS sequence"/>
</dbReference>
<sequence>MRGRGEVTSTEISREHIGELMDAVRASGHLEHLRLDEWQLIDYLAALHTFMGGPLSSVDAFVSDIQESSATEHRVWWLRGNTIGSLAVQAHQGPEGQREQAQVMGYVRHLSAVKRIDIDKADFQYDQFGNGIPEVKPSVRILLDDEEIVVSAAGRLSQREKAQATGFISQLLKQLAALDT</sequence>
<name>A0A0U1CWZ3_9MYCO</name>
<organism evidence="1 3">
    <name type="scientific">Mycolicibacterium conceptionense</name>
    <dbReference type="NCBI Taxonomy" id="451644"/>
    <lineage>
        <taxon>Bacteria</taxon>
        <taxon>Bacillati</taxon>
        <taxon>Actinomycetota</taxon>
        <taxon>Actinomycetes</taxon>
        <taxon>Mycobacteriales</taxon>
        <taxon>Mycobacteriaceae</taxon>
        <taxon>Mycolicibacterium</taxon>
    </lineage>
</organism>
<accession>A0A0U1CWZ3</accession>
<protein>
    <submittedName>
        <fullName evidence="1">Uncharacterized protein</fullName>
    </submittedName>
</protein>
<dbReference type="EMBL" id="CTEF01000001">
    <property type="protein sequence ID" value="CQD02078.1"/>
    <property type="molecule type" value="Genomic_DNA"/>
</dbReference>
<evidence type="ECO:0000313" key="3">
    <source>
        <dbReference type="Proteomes" id="UP000182227"/>
    </source>
</evidence>
<proteinExistence type="predicted"/>
<gene>
    <name evidence="2" type="ORF">AWB98_12725</name>
    <name evidence="1" type="ORF">BN970_00008</name>
</gene>
<dbReference type="Proteomes" id="UP000193811">
    <property type="component" value="Unassembled WGS sequence"/>
</dbReference>
<dbReference type="AlphaFoldDB" id="A0A0U1CWZ3"/>